<organism evidence="3 4">
    <name type="scientific">Collybiopsis luxurians FD-317 M1</name>
    <dbReference type="NCBI Taxonomy" id="944289"/>
    <lineage>
        <taxon>Eukaryota</taxon>
        <taxon>Fungi</taxon>
        <taxon>Dikarya</taxon>
        <taxon>Basidiomycota</taxon>
        <taxon>Agaricomycotina</taxon>
        <taxon>Agaricomycetes</taxon>
        <taxon>Agaricomycetidae</taxon>
        <taxon>Agaricales</taxon>
        <taxon>Marasmiineae</taxon>
        <taxon>Omphalotaceae</taxon>
        <taxon>Collybiopsis</taxon>
        <taxon>Collybiopsis luxurians</taxon>
    </lineage>
</organism>
<feature type="region of interest" description="Disordered" evidence="2">
    <location>
        <begin position="364"/>
        <end position="384"/>
    </location>
</feature>
<dbReference type="EMBL" id="KN834832">
    <property type="protein sequence ID" value="KIK53204.1"/>
    <property type="molecule type" value="Genomic_DNA"/>
</dbReference>
<proteinExistence type="predicted"/>
<feature type="region of interest" description="Disordered" evidence="2">
    <location>
        <begin position="1"/>
        <end position="61"/>
    </location>
</feature>
<dbReference type="Proteomes" id="UP000053593">
    <property type="component" value="Unassembled WGS sequence"/>
</dbReference>
<feature type="compositionally biased region" description="Polar residues" evidence="2">
    <location>
        <begin position="283"/>
        <end position="293"/>
    </location>
</feature>
<dbReference type="HOGENOM" id="CLU_535327_0_0_1"/>
<feature type="region of interest" description="Disordered" evidence="2">
    <location>
        <begin position="228"/>
        <end position="258"/>
    </location>
</feature>
<feature type="region of interest" description="Disordered" evidence="2">
    <location>
        <begin position="454"/>
        <end position="474"/>
    </location>
</feature>
<keyword evidence="1" id="KW-0175">Coiled coil</keyword>
<evidence type="ECO:0000313" key="3">
    <source>
        <dbReference type="EMBL" id="KIK53204.1"/>
    </source>
</evidence>
<feature type="region of interest" description="Disordered" evidence="2">
    <location>
        <begin position="513"/>
        <end position="536"/>
    </location>
</feature>
<evidence type="ECO:0000256" key="1">
    <source>
        <dbReference type="SAM" id="Coils"/>
    </source>
</evidence>
<keyword evidence="4" id="KW-1185">Reference proteome</keyword>
<dbReference type="AlphaFoldDB" id="A0A0D0BUC8"/>
<protein>
    <submittedName>
        <fullName evidence="3">Uncharacterized protein</fullName>
    </submittedName>
</protein>
<dbReference type="OrthoDB" id="3069722at2759"/>
<evidence type="ECO:0000313" key="4">
    <source>
        <dbReference type="Proteomes" id="UP000053593"/>
    </source>
</evidence>
<feature type="coiled-coil region" evidence="1">
    <location>
        <begin position="81"/>
        <end position="142"/>
    </location>
</feature>
<accession>A0A0D0BUC8</accession>
<name>A0A0D0BUC8_9AGAR</name>
<gene>
    <name evidence="3" type="ORF">GYMLUDRAFT_100485</name>
</gene>
<feature type="region of interest" description="Disordered" evidence="2">
    <location>
        <begin position="270"/>
        <end position="343"/>
    </location>
</feature>
<feature type="compositionally biased region" description="Acidic residues" evidence="2">
    <location>
        <begin position="21"/>
        <end position="31"/>
    </location>
</feature>
<reference evidence="3 4" key="1">
    <citation type="submission" date="2014-04" db="EMBL/GenBank/DDBJ databases">
        <title>Evolutionary Origins and Diversification of the Mycorrhizal Mutualists.</title>
        <authorList>
            <consortium name="DOE Joint Genome Institute"/>
            <consortium name="Mycorrhizal Genomics Consortium"/>
            <person name="Kohler A."/>
            <person name="Kuo A."/>
            <person name="Nagy L.G."/>
            <person name="Floudas D."/>
            <person name="Copeland A."/>
            <person name="Barry K.W."/>
            <person name="Cichocki N."/>
            <person name="Veneault-Fourrey C."/>
            <person name="LaButti K."/>
            <person name="Lindquist E.A."/>
            <person name="Lipzen A."/>
            <person name="Lundell T."/>
            <person name="Morin E."/>
            <person name="Murat C."/>
            <person name="Riley R."/>
            <person name="Ohm R."/>
            <person name="Sun H."/>
            <person name="Tunlid A."/>
            <person name="Henrissat B."/>
            <person name="Grigoriev I.V."/>
            <person name="Hibbett D.S."/>
            <person name="Martin F."/>
        </authorList>
    </citation>
    <scope>NUCLEOTIDE SEQUENCE [LARGE SCALE GENOMIC DNA]</scope>
    <source>
        <strain evidence="3 4">FD-317 M1</strain>
    </source>
</reference>
<feature type="compositionally biased region" description="Low complexity" evidence="2">
    <location>
        <begin position="325"/>
        <end position="334"/>
    </location>
</feature>
<feature type="compositionally biased region" description="Basic and acidic residues" evidence="2">
    <location>
        <begin position="1"/>
        <end position="10"/>
    </location>
</feature>
<sequence length="597" mass="66166">MATDGGDHKSPSILARQQDSDSLDSDSEPEGPDIYTDAGATSPATTQRGPSSRYRRRREYVYSETSPPDLLRLLIDREYELSNLRKALESTQRRAEEAERQLAVYSERFQSLNEDRVTEKKLHMLEEELTMYKIRYELAQKEIEMWKVRDEGRRTELEVGLNRAREDFEMVAADLSQSEYQETVNKEQPLVKREEDEAMSYRVYPLPRTLFPFLEVPVVPPPGSILQRKSALRREPAKRIRRPSTPYSRPTLSTPALQMYDVEIPPADQVEIDDKPSEPDCEASSTAGDTASITGGGGENPRALSGVLSGELTAGVGGGEHSRASSTVGTESITEGGGEEQHKSTIGDIIWSEIQAYAIGVPPAEQVKSDSQPPEPVGTQHTPVPGLSNYIISVVESEDGHVVLPPPYELAEHPLYFQPRITLLPPQHRLAEYPLSPQPRDFGLLYPPSPHPSFGMTLPPQPSQSQQGVGDRDRTEYTFPKGKVRAMELWDNQQGEVDLRERVVIPLPDNGVGVGSMDLPSRSQSRAGKGRDSRRHARTYAITPTEAVLDAGGVPIQLPNDSKAQKLGGWGTIRNVFMNKRTGAGGGKELSRNENIN</sequence>
<evidence type="ECO:0000256" key="2">
    <source>
        <dbReference type="SAM" id="MobiDB-lite"/>
    </source>
</evidence>
<feature type="compositionally biased region" description="Polar residues" evidence="2">
    <location>
        <begin position="245"/>
        <end position="256"/>
    </location>
</feature>